<gene>
    <name evidence="1" type="ORF">E4U92_13255</name>
</gene>
<evidence type="ECO:0000313" key="1">
    <source>
        <dbReference type="EMBL" id="TKT08610.1"/>
    </source>
</evidence>
<accession>A0A4U5X1M5</accession>
<proteinExistence type="predicted"/>
<dbReference type="AlphaFoldDB" id="A0A4U5X1M5"/>
<reference evidence="1 2" key="1">
    <citation type="submission" date="2019-04" db="EMBL/GenBank/DDBJ databases">
        <title>Streptomyces lasaliensis sp.nov., an Actinomycete isolated from soil which produces the polyether antibiotic lasalocid.</title>
        <authorList>
            <person name="Erwin G."/>
            <person name="Haber C."/>
        </authorList>
    </citation>
    <scope>NUCLEOTIDE SEQUENCE [LARGE SCALE GENOMIC DNA]</scope>
    <source>
        <strain evidence="1 2">DSM 40089</strain>
    </source>
</reference>
<protein>
    <submittedName>
        <fullName evidence="1">Endo alpha-1,4 polygalactosaminidase</fullName>
    </submittedName>
</protein>
<comment type="caution">
    <text evidence="1">The sequence shown here is derived from an EMBL/GenBank/DDBJ whole genome shotgun (WGS) entry which is preliminary data.</text>
</comment>
<evidence type="ECO:0000313" key="2">
    <source>
        <dbReference type="Proteomes" id="UP000308632"/>
    </source>
</evidence>
<organism evidence="1 2">
    <name type="scientific">Streptomyces galbus</name>
    <dbReference type="NCBI Taxonomy" id="33898"/>
    <lineage>
        <taxon>Bacteria</taxon>
        <taxon>Bacillati</taxon>
        <taxon>Actinomycetota</taxon>
        <taxon>Actinomycetes</taxon>
        <taxon>Kitasatosporales</taxon>
        <taxon>Streptomycetaceae</taxon>
        <taxon>Streptomyces</taxon>
    </lineage>
</organism>
<sequence>MTRRTPVRTAVVATMPGALLSGLLGHFDFAVNEECAPRR</sequence>
<name>A0A4U5X1M5_STRGB</name>
<dbReference type="Proteomes" id="UP000308632">
    <property type="component" value="Unassembled WGS sequence"/>
</dbReference>
<dbReference type="EMBL" id="SZPR01000012">
    <property type="protein sequence ID" value="TKT08610.1"/>
    <property type="molecule type" value="Genomic_DNA"/>
</dbReference>
<dbReference type="RefSeq" id="WP_137300569.1">
    <property type="nucleotide sequence ID" value="NZ_BMVD01000001.1"/>
</dbReference>